<evidence type="ECO:0000256" key="1">
    <source>
        <dbReference type="SAM" id="MobiDB-lite"/>
    </source>
</evidence>
<proteinExistence type="predicted"/>
<accession>A0A6A5V089</accession>
<dbReference type="AlphaFoldDB" id="A0A6A5V089"/>
<sequence>MRNENQLMNAMALNGGSVVASGSPVNESSKVRDLLDVKQLVLANARVLYGSESRKFFDFVTGSDTSGKYVCVLICSLDGYTRILRKETHTDPLEAARALANGLIKDAGTLFTKVDIGDQLIGQQGYREEDGKFKLDEYKPVQRFSGPVDDTKTLRPEYRHGDRSAPRGPAADVKRRRYDGLY</sequence>
<dbReference type="OrthoDB" id="3741724at2759"/>
<name>A0A6A5V089_9PLEO</name>
<evidence type="ECO:0000313" key="2">
    <source>
        <dbReference type="EMBL" id="KAF1970424.1"/>
    </source>
</evidence>
<protein>
    <submittedName>
        <fullName evidence="2">Uncharacterized protein</fullName>
    </submittedName>
</protein>
<organism evidence="2 3">
    <name type="scientific">Bimuria novae-zelandiae CBS 107.79</name>
    <dbReference type="NCBI Taxonomy" id="1447943"/>
    <lineage>
        <taxon>Eukaryota</taxon>
        <taxon>Fungi</taxon>
        <taxon>Dikarya</taxon>
        <taxon>Ascomycota</taxon>
        <taxon>Pezizomycotina</taxon>
        <taxon>Dothideomycetes</taxon>
        <taxon>Pleosporomycetidae</taxon>
        <taxon>Pleosporales</taxon>
        <taxon>Massarineae</taxon>
        <taxon>Didymosphaeriaceae</taxon>
        <taxon>Bimuria</taxon>
    </lineage>
</organism>
<dbReference type="EMBL" id="ML976701">
    <property type="protein sequence ID" value="KAF1970424.1"/>
    <property type="molecule type" value="Genomic_DNA"/>
</dbReference>
<keyword evidence="3" id="KW-1185">Reference proteome</keyword>
<gene>
    <name evidence="2" type="ORF">BU23DRAFT_212647</name>
</gene>
<evidence type="ECO:0000313" key="3">
    <source>
        <dbReference type="Proteomes" id="UP000800036"/>
    </source>
</evidence>
<dbReference type="Proteomes" id="UP000800036">
    <property type="component" value="Unassembled WGS sequence"/>
</dbReference>
<reference evidence="2" key="1">
    <citation type="journal article" date="2020" name="Stud. Mycol.">
        <title>101 Dothideomycetes genomes: a test case for predicting lifestyles and emergence of pathogens.</title>
        <authorList>
            <person name="Haridas S."/>
            <person name="Albert R."/>
            <person name="Binder M."/>
            <person name="Bloem J."/>
            <person name="Labutti K."/>
            <person name="Salamov A."/>
            <person name="Andreopoulos B."/>
            <person name="Baker S."/>
            <person name="Barry K."/>
            <person name="Bills G."/>
            <person name="Bluhm B."/>
            <person name="Cannon C."/>
            <person name="Castanera R."/>
            <person name="Culley D."/>
            <person name="Daum C."/>
            <person name="Ezra D."/>
            <person name="Gonzalez J."/>
            <person name="Henrissat B."/>
            <person name="Kuo A."/>
            <person name="Liang C."/>
            <person name="Lipzen A."/>
            <person name="Lutzoni F."/>
            <person name="Magnuson J."/>
            <person name="Mondo S."/>
            <person name="Nolan M."/>
            <person name="Ohm R."/>
            <person name="Pangilinan J."/>
            <person name="Park H.-J."/>
            <person name="Ramirez L."/>
            <person name="Alfaro M."/>
            <person name="Sun H."/>
            <person name="Tritt A."/>
            <person name="Yoshinaga Y."/>
            <person name="Zwiers L.-H."/>
            <person name="Turgeon B."/>
            <person name="Goodwin S."/>
            <person name="Spatafora J."/>
            <person name="Crous P."/>
            <person name="Grigoriev I."/>
        </authorList>
    </citation>
    <scope>NUCLEOTIDE SEQUENCE</scope>
    <source>
        <strain evidence="2">CBS 107.79</strain>
    </source>
</reference>
<feature type="region of interest" description="Disordered" evidence="1">
    <location>
        <begin position="145"/>
        <end position="182"/>
    </location>
</feature>
<feature type="compositionally biased region" description="Basic and acidic residues" evidence="1">
    <location>
        <begin position="149"/>
        <end position="165"/>
    </location>
</feature>